<organism evidence="1 2">
    <name type="scientific">Caenispirillum bisanense</name>
    <dbReference type="NCBI Taxonomy" id="414052"/>
    <lineage>
        <taxon>Bacteria</taxon>
        <taxon>Pseudomonadati</taxon>
        <taxon>Pseudomonadota</taxon>
        <taxon>Alphaproteobacteria</taxon>
        <taxon>Rhodospirillales</taxon>
        <taxon>Novispirillaceae</taxon>
        <taxon>Caenispirillum</taxon>
    </lineage>
</organism>
<dbReference type="AlphaFoldDB" id="A0A286GQP8"/>
<sequence>MKRQNVEVGQRFRERTSWAAEWEVEFIYSDGARIPHARLRNIRSPVDARTLAIEALLDRNRFERVA</sequence>
<gene>
    <name evidence="1" type="ORF">SAMN05421508_10794</name>
</gene>
<dbReference type="Proteomes" id="UP000219621">
    <property type="component" value="Unassembled WGS sequence"/>
</dbReference>
<dbReference type="OrthoDB" id="7361798at2"/>
<keyword evidence="2" id="KW-1185">Reference proteome</keyword>
<accession>A0A286GQP8</accession>
<reference evidence="1 2" key="1">
    <citation type="submission" date="2017-09" db="EMBL/GenBank/DDBJ databases">
        <authorList>
            <person name="Ehlers B."/>
            <person name="Leendertz F.H."/>
        </authorList>
    </citation>
    <scope>NUCLEOTIDE SEQUENCE [LARGE SCALE GENOMIC DNA]</scope>
    <source>
        <strain evidence="1 2">USBA 140</strain>
    </source>
</reference>
<dbReference type="EMBL" id="OCNJ01000007">
    <property type="protein sequence ID" value="SOD97822.1"/>
    <property type="molecule type" value="Genomic_DNA"/>
</dbReference>
<name>A0A286GQP8_9PROT</name>
<proteinExistence type="predicted"/>
<evidence type="ECO:0000313" key="2">
    <source>
        <dbReference type="Proteomes" id="UP000219621"/>
    </source>
</evidence>
<evidence type="ECO:0000313" key="1">
    <source>
        <dbReference type="EMBL" id="SOD97822.1"/>
    </source>
</evidence>
<protein>
    <submittedName>
        <fullName evidence="1">Uncharacterized protein</fullName>
    </submittedName>
</protein>
<dbReference type="RefSeq" id="WP_141415178.1">
    <property type="nucleotide sequence ID" value="NZ_OCNJ01000007.1"/>
</dbReference>